<proteinExistence type="predicted"/>
<comment type="caution">
    <text evidence="2">The sequence shown here is derived from an EMBL/GenBank/DDBJ whole genome shotgun (WGS) entry which is preliminary data.</text>
</comment>
<feature type="signal peptide" evidence="1">
    <location>
        <begin position="1"/>
        <end position="18"/>
    </location>
</feature>
<evidence type="ECO:0000256" key="1">
    <source>
        <dbReference type="SAM" id="SignalP"/>
    </source>
</evidence>
<accession>A0A5B7KK51</accession>
<reference evidence="2 3" key="1">
    <citation type="submission" date="2019-05" db="EMBL/GenBank/DDBJ databases">
        <title>Another draft genome of Portunus trituberculatus and its Hox gene families provides insights of decapod evolution.</title>
        <authorList>
            <person name="Jeong J.-H."/>
            <person name="Song I."/>
            <person name="Kim S."/>
            <person name="Choi T."/>
            <person name="Kim D."/>
            <person name="Ryu S."/>
            <person name="Kim W."/>
        </authorList>
    </citation>
    <scope>NUCLEOTIDE SEQUENCE [LARGE SCALE GENOMIC DNA]</scope>
    <source>
        <tissue evidence="2">Muscle</tissue>
    </source>
</reference>
<dbReference type="Proteomes" id="UP000324222">
    <property type="component" value="Unassembled WGS sequence"/>
</dbReference>
<feature type="chain" id="PRO_5022856668" description="Secreted protein" evidence="1">
    <location>
        <begin position="19"/>
        <end position="103"/>
    </location>
</feature>
<evidence type="ECO:0000313" key="3">
    <source>
        <dbReference type="Proteomes" id="UP000324222"/>
    </source>
</evidence>
<evidence type="ECO:0000313" key="2">
    <source>
        <dbReference type="EMBL" id="MPD05559.1"/>
    </source>
</evidence>
<dbReference type="EMBL" id="VSRR010146633">
    <property type="protein sequence ID" value="MPD05559.1"/>
    <property type="molecule type" value="Genomic_DNA"/>
</dbReference>
<gene>
    <name evidence="2" type="ORF">E2C01_101308</name>
</gene>
<keyword evidence="1" id="KW-0732">Signal</keyword>
<protein>
    <recommendedName>
        <fullName evidence="4">Secreted protein</fullName>
    </recommendedName>
</protein>
<organism evidence="2 3">
    <name type="scientific">Portunus trituberculatus</name>
    <name type="common">Swimming crab</name>
    <name type="synonym">Neptunus trituberculatus</name>
    <dbReference type="NCBI Taxonomy" id="210409"/>
    <lineage>
        <taxon>Eukaryota</taxon>
        <taxon>Metazoa</taxon>
        <taxon>Ecdysozoa</taxon>
        <taxon>Arthropoda</taxon>
        <taxon>Crustacea</taxon>
        <taxon>Multicrustacea</taxon>
        <taxon>Malacostraca</taxon>
        <taxon>Eumalacostraca</taxon>
        <taxon>Eucarida</taxon>
        <taxon>Decapoda</taxon>
        <taxon>Pleocyemata</taxon>
        <taxon>Brachyura</taxon>
        <taxon>Eubrachyura</taxon>
        <taxon>Portunoidea</taxon>
        <taxon>Portunidae</taxon>
        <taxon>Portuninae</taxon>
        <taxon>Portunus</taxon>
    </lineage>
</organism>
<dbReference type="AlphaFoldDB" id="A0A5B7KK51"/>
<keyword evidence="3" id="KW-1185">Reference proteome</keyword>
<sequence length="103" mass="11132">MLFFPIFFFQPFFPSIFILSFVPASSPPRSTMLYASSFPPSFSSCLPPSYLTLPVPPPPPPPPMAVGFTIWLDVPVPIELGSVCGTLVTIPARSDPPEAPPLI</sequence>
<evidence type="ECO:0008006" key="4">
    <source>
        <dbReference type="Google" id="ProtNLM"/>
    </source>
</evidence>
<name>A0A5B7KK51_PORTR</name>